<dbReference type="SUPFAM" id="SSF53613">
    <property type="entry name" value="Ribokinase-like"/>
    <property type="match status" value="1"/>
</dbReference>
<dbReference type="InterPro" id="IPR052700">
    <property type="entry name" value="Carb_kinase_PfkB-like"/>
</dbReference>
<dbReference type="InterPro" id="IPR002173">
    <property type="entry name" value="Carboh/pur_kinase_PfkB_CS"/>
</dbReference>
<evidence type="ECO:0000259" key="5">
    <source>
        <dbReference type="Pfam" id="PF00294"/>
    </source>
</evidence>
<dbReference type="InterPro" id="IPR002139">
    <property type="entry name" value="Ribo/fructo_kinase"/>
</dbReference>
<name>A0A8J6P197_9BACT</name>
<organism evidence="6 7">
    <name type="scientific">Candidatus Desulfatibia vada</name>
    <dbReference type="NCBI Taxonomy" id="2841696"/>
    <lineage>
        <taxon>Bacteria</taxon>
        <taxon>Pseudomonadati</taxon>
        <taxon>Thermodesulfobacteriota</taxon>
        <taxon>Desulfobacteria</taxon>
        <taxon>Desulfobacterales</taxon>
        <taxon>Desulfobacterales incertae sedis</taxon>
        <taxon>Candidatus Desulfatibia</taxon>
    </lineage>
</organism>
<dbReference type="CDD" id="cd01168">
    <property type="entry name" value="adenosine_kinase"/>
    <property type="match status" value="1"/>
</dbReference>
<evidence type="ECO:0000256" key="3">
    <source>
        <dbReference type="ARBA" id="ARBA00022777"/>
    </source>
</evidence>
<dbReference type="InterPro" id="IPR011611">
    <property type="entry name" value="PfkB_dom"/>
</dbReference>
<dbReference type="AlphaFoldDB" id="A0A8J6P197"/>
<sequence>MSEILTFKGKRLVVGVGSALIDILAREDDEFLKRIGAVKGGMTYVDSDFIEHALSMTTGKPQVVSGGSACNTAVGIGKLGGPAGFVGKSGRDKMGVIFETDLKKYNVAPSLFKSSSPTGRVLSIITPDAQRSMLTFLGAAAEMQPDEITKECFENAAIVHIEGYLVFNQDLILAALNAAKAAGARVSLDLASFTVVEESKEILEKIVNNFVDILIANEDEARAFTGYSNETKAINALAENTQIAALKIGKRGSLVAHGGNLLTVEPKGSGAVLDTTGAGDLWAAGFLFGLVNGYSLAKCGELGSACGWEVCRVVGTKIPEEGWQRIKLLLEE</sequence>
<dbReference type="Gene3D" id="3.40.1190.20">
    <property type="match status" value="1"/>
</dbReference>
<dbReference type="PANTHER" id="PTHR43320">
    <property type="entry name" value="SUGAR KINASE"/>
    <property type="match status" value="1"/>
</dbReference>
<evidence type="ECO:0000313" key="7">
    <source>
        <dbReference type="Proteomes" id="UP000605201"/>
    </source>
</evidence>
<evidence type="ECO:0000256" key="2">
    <source>
        <dbReference type="ARBA" id="ARBA00022679"/>
    </source>
</evidence>
<dbReference type="PROSITE" id="PS00584">
    <property type="entry name" value="PFKB_KINASES_2"/>
    <property type="match status" value="1"/>
</dbReference>
<reference evidence="6 7" key="1">
    <citation type="submission" date="2020-08" db="EMBL/GenBank/DDBJ databases">
        <title>Bridging the membrane lipid divide: bacteria of the FCB group superphylum have the potential to synthesize archaeal ether lipids.</title>
        <authorList>
            <person name="Villanueva L."/>
            <person name="Von Meijenfeldt F.A.B."/>
            <person name="Westbye A.B."/>
            <person name="Yadav S."/>
            <person name="Hopmans E.C."/>
            <person name="Dutilh B.E."/>
            <person name="Sinninghe Damste J.S."/>
        </authorList>
    </citation>
    <scope>NUCLEOTIDE SEQUENCE [LARGE SCALE GENOMIC DNA]</scope>
    <source>
        <strain evidence="6">NIOZ-UU17</strain>
    </source>
</reference>
<dbReference type="EMBL" id="JACNIG010000192">
    <property type="protein sequence ID" value="MBC8431921.1"/>
    <property type="molecule type" value="Genomic_DNA"/>
</dbReference>
<comment type="similarity">
    <text evidence="1 4">Belongs to the carbohydrate kinase PfkB family.</text>
</comment>
<proteinExistence type="inferred from homology"/>
<evidence type="ECO:0000256" key="4">
    <source>
        <dbReference type="RuleBase" id="RU003704"/>
    </source>
</evidence>
<evidence type="ECO:0000313" key="6">
    <source>
        <dbReference type="EMBL" id="MBC8431921.1"/>
    </source>
</evidence>
<dbReference type="PROSITE" id="PS00583">
    <property type="entry name" value="PFKB_KINASES_1"/>
    <property type="match status" value="1"/>
</dbReference>
<feature type="domain" description="Carbohydrate kinase PfkB" evidence="5">
    <location>
        <begin position="53"/>
        <end position="319"/>
    </location>
</feature>
<dbReference type="Proteomes" id="UP000605201">
    <property type="component" value="Unassembled WGS sequence"/>
</dbReference>
<protein>
    <submittedName>
        <fullName evidence="6">Adenosine kinase</fullName>
    </submittedName>
</protein>
<dbReference type="Pfam" id="PF00294">
    <property type="entry name" value="PfkB"/>
    <property type="match status" value="1"/>
</dbReference>
<evidence type="ECO:0000256" key="1">
    <source>
        <dbReference type="ARBA" id="ARBA00010688"/>
    </source>
</evidence>
<dbReference type="PANTHER" id="PTHR43320:SF3">
    <property type="entry name" value="CARBOHYDRATE KINASE PFKB DOMAIN-CONTAINING PROTEIN"/>
    <property type="match status" value="1"/>
</dbReference>
<dbReference type="PRINTS" id="PR00990">
    <property type="entry name" value="RIBOKINASE"/>
</dbReference>
<keyword evidence="3 4" id="KW-0418">Kinase</keyword>
<gene>
    <name evidence="6" type="ORF">H8D96_08365</name>
</gene>
<keyword evidence="2 4" id="KW-0808">Transferase</keyword>
<accession>A0A8J6P197</accession>
<comment type="caution">
    <text evidence="6">The sequence shown here is derived from an EMBL/GenBank/DDBJ whole genome shotgun (WGS) entry which is preliminary data.</text>
</comment>
<dbReference type="GO" id="GO:0016301">
    <property type="term" value="F:kinase activity"/>
    <property type="evidence" value="ECO:0007669"/>
    <property type="project" value="UniProtKB-KW"/>
</dbReference>
<dbReference type="InterPro" id="IPR029056">
    <property type="entry name" value="Ribokinase-like"/>
</dbReference>